<dbReference type="EMBL" id="CP018800">
    <property type="protein sequence ID" value="ATX82782.1"/>
    <property type="molecule type" value="Genomic_DNA"/>
</dbReference>
<dbReference type="Gene3D" id="3.40.50.720">
    <property type="entry name" value="NAD(P)-binding Rossmann-like Domain"/>
    <property type="match status" value="2"/>
</dbReference>
<comment type="catalytic activity">
    <reaction evidence="8">
        <text>NAD(+) + NADPH + H(+)(in) = NADH + NADP(+) + H(+)(out)</text>
        <dbReference type="Rhea" id="RHEA:47992"/>
        <dbReference type="ChEBI" id="CHEBI:15378"/>
        <dbReference type="ChEBI" id="CHEBI:57540"/>
        <dbReference type="ChEBI" id="CHEBI:57783"/>
        <dbReference type="ChEBI" id="CHEBI:57945"/>
        <dbReference type="ChEBI" id="CHEBI:58349"/>
        <dbReference type="EC" id="7.1.1.1"/>
    </reaction>
</comment>
<comment type="similarity">
    <text evidence="2">Belongs to the AlaDH/PNT family.</text>
</comment>
<dbReference type="GO" id="GO:0005886">
    <property type="term" value="C:plasma membrane"/>
    <property type="evidence" value="ECO:0007669"/>
    <property type="project" value="TreeGrafter"/>
</dbReference>
<dbReference type="PANTHER" id="PTHR10160:SF19">
    <property type="entry name" value="PROTON-TRANSLOCATING NAD(P)(+) TRANSHYDROGENASE"/>
    <property type="match status" value="1"/>
</dbReference>
<evidence type="ECO:0000256" key="5">
    <source>
        <dbReference type="ARBA" id="ARBA00022857"/>
    </source>
</evidence>
<dbReference type="FunFam" id="3.40.50.720:FF:000188">
    <property type="entry name" value="NAD(P) transhydrogenase alpha subunit 1"/>
    <property type="match status" value="1"/>
</dbReference>
<evidence type="ECO:0000256" key="8">
    <source>
        <dbReference type="ARBA" id="ARBA00048202"/>
    </source>
</evidence>
<dbReference type="NCBIfam" id="NF006942">
    <property type="entry name" value="PRK09424.1"/>
    <property type="match status" value="1"/>
</dbReference>
<evidence type="ECO:0000256" key="4">
    <source>
        <dbReference type="ARBA" id="ARBA00022741"/>
    </source>
</evidence>
<dbReference type="InterPro" id="IPR007886">
    <property type="entry name" value="AlaDH/PNT_N"/>
</dbReference>
<dbReference type="CDD" id="cd05304">
    <property type="entry name" value="Rubrum_tdh"/>
    <property type="match status" value="1"/>
</dbReference>
<keyword evidence="6" id="KW-1278">Translocase</keyword>
<dbReference type="PROSITE" id="PS00837">
    <property type="entry name" value="ALADH_PNT_2"/>
    <property type="match status" value="1"/>
</dbReference>
<evidence type="ECO:0000259" key="13">
    <source>
        <dbReference type="SMART" id="SM01003"/>
    </source>
</evidence>
<protein>
    <recommendedName>
        <fullName evidence="9">NAD(P) transhydrogenase subunit alpha part 1</fullName>
        <ecNumber evidence="3">7.1.1.1</ecNumber>
    </recommendedName>
    <alternativeName>
        <fullName evidence="11">Nicotinamide nucleotide transhydrogenase subunit alpha 1</fullName>
    </alternativeName>
    <alternativeName>
        <fullName evidence="10">Pyridine nucleotide transhydrogenase subunit alpha 1</fullName>
    </alternativeName>
</protein>
<dbReference type="AlphaFoldDB" id="A0A2K8L6N3"/>
<dbReference type="GO" id="GO:0016491">
    <property type="term" value="F:oxidoreductase activity"/>
    <property type="evidence" value="ECO:0007669"/>
    <property type="project" value="UniProtKB-KW"/>
</dbReference>
<dbReference type="RefSeq" id="WP_100266094.1">
    <property type="nucleotide sequence ID" value="NZ_CP018800.1"/>
</dbReference>
<dbReference type="SUPFAM" id="SSF51735">
    <property type="entry name" value="NAD(P)-binding Rossmann-fold domains"/>
    <property type="match status" value="1"/>
</dbReference>
<dbReference type="Pfam" id="PF05222">
    <property type="entry name" value="AlaDh_PNT_N"/>
    <property type="match status" value="1"/>
</dbReference>
<keyword evidence="14" id="KW-0560">Oxidoreductase</keyword>
<dbReference type="KEGG" id="mfn:Ga0123462_1945"/>
<dbReference type="GO" id="GO:0006740">
    <property type="term" value="P:NADPH regeneration"/>
    <property type="evidence" value="ECO:0007669"/>
    <property type="project" value="TreeGrafter"/>
</dbReference>
<evidence type="ECO:0000256" key="6">
    <source>
        <dbReference type="ARBA" id="ARBA00022967"/>
    </source>
</evidence>
<evidence type="ECO:0000256" key="2">
    <source>
        <dbReference type="ARBA" id="ARBA00005689"/>
    </source>
</evidence>
<evidence type="ECO:0000256" key="3">
    <source>
        <dbReference type="ARBA" id="ARBA00012943"/>
    </source>
</evidence>
<keyword evidence="4" id="KW-0547">Nucleotide-binding</keyword>
<keyword evidence="7" id="KW-0520">NAD</keyword>
<dbReference type="SMART" id="SM01003">
    <property type="entry name" value="AlaDh_PNT_N"/>
    <property type="match status" value="1"/>
</dbReference>
<evidence type="ECO:0000256" key="1">
    <source>
        <dbReference type="ARBA" id="ARBA00003943"/>
    </source>
</evidence>
<dbReference type="OrthoDB" id="9804592at2"/>
<gene>
    <name evidence="14" type="ORF">Ga0123462_1945</name>
</gene>
<feature type="domain" description="Alanine dehydrogenase/pyridine nucleotide transhydrogenase N-terminal" evidence="13">
    <location>
        <begin position="4"/>
        <end position="138"/>
    </location>
</feature>
<keyword evidence="5" id="KW-0521">NADP</keyword>
<dbReference type="GO" id="GO:0008750">
    <property type="term" value="F:proton-translocating NAD(P)+ transhydrogenase activity"/>
    <property type="evidence" value="ECO:0007669"/>
    <property type="project" value="UniProtKB-EC"/>
</dbReference>
<dbReference type="InterPro" id="IPR036291">
    <property type="entry name" value="NAD(P)-bd_dom_sf"/>
</dbReference>
<evidence type="ECO:0000256" key="7">
    <source>
        <dbReference type="ARBA" id="ARBA00023027"/>
    </source>
</evidence>
<dbReference type="Pfam" id="PF01262">
    <property type="entry name" value="AlaDh_PNT_C"/>
    <property type="match status" value="1"/>
</dbReference>
<evidence type="ECO:0000259" key="12">
    <source>
        <dbReference type="SMART" id="SM01002"/>
    </source>
</evidence>
<dbReference type="EC" id="7.1.1.1" evidence="3"/>
<organism evidence="14 15">
    <name type="scientific">Mariprofundus ferrinatatus</name>
    <dbReference type="NCBI Taxonomy" id="1921087"/>
    <lineage>
        <taxon>Bacteria</taxon>
        <taxon>Pseudomonadati</taxon>
        <taxon>Pseudomonadota</taxon>
        <taxon>Candidatius Mariprofundia</taxon>
        <taxon>Mariprofundales</taxon>
        <taxon>Mariprofundaceae</taxon>
        <taxon>Mariprofundus</taxon>
    </lineage>
</organism>
<evidence type="ECO:0000256" key="10">
    <source>
        <dbReference type="ARBA" id="ARBA00076996"/>
    </source>
</evidence>
<dbReference type="InterPro" id="IPR007698">
    <property type="entry name" value="AlaDH/PNT_NAD(H)-bd"/>
</dbReference>
<sequence>MLIAVPAETQTHEKRVAATPETVGKLVAAGCTVVVEREAGHAARFPDAAYEKAGARLVDGFRACCADADLVLKVRAPSTVELKDIKSGTAVAALLSPFTNPLLKDYADAGLACFCMEMIPRISRAQSMDVLSSQANIAGYKAVLLAMEHYGRFMPMLMTAAGTVQPAKVLILGAGVAGLQAIATARRMGATVEVFDVRAAAKEQVQSLGARFVEVASDQDAEDSGGYAKEMDDDYKRRQSELVAEHVAKSDIIITTALIPGKPAPVLISEEMVKSMKPGSVIVDLAVEMGGNCPLSEMDQVVEKYGVMLVGVGNIPSLMATDASQLYARNMLNFIQPMLDAESGRLNIDMEDEVVAAALICRDGEFLKPQLLGAEVK</sequence>
<dbReference type="SMART" id="SM01002">
    <property type="entry name" value="AlaDh_PNT_C"/>
    <property type="match status" value="1"/>
</dbReference>
<reference evidence="14 15" key="1">
    <citation type="submission" date="2016-12" db="EMBL/GenBank/DDBJ databases">
        <title>Isolation and genomic insights into novel planktonic Zetaproteobacteria from stratified waters of the Chesapeake Bay.</title>
        <authorList>
            <person name="McAllister S.M."/>
            <person name="Kato S."/>
            <person name="Chan C.S."/>
            <person name="Chiu B.K."/>
            <person name="Field E.K."/>
        </authorList>
    </citation>
    <scope>NUCLEOTIDE SEQUENCE [LARGE SCALE GENOMIC DNA]</scope>
    <source>
        <strain evidence="14 15">CP-8</strain>
    </source>
</reference>
<proteinExistence type="inferred from homology"/>
<dbReference type="InterPro" id="IPR008143">
    <property type="entry name" value="Ala_DH/PNT_CS2"/>
</dbReference>
<accession>A0A2K8L6N3</accession>
<name>A0A2K8L6N3_9PROT</name>
<evidence type="ECO:0000256" key="9">
    <source>
        <dbReference type="ARBA" id="ARBA00071353"/>
    </source>
</evidence>
<dbReference type="Proteomes" id="UP000231637">
    <property type="component" value="Chromosome"/>
</dbReference>
<evidence type="ECO:0000256" key="11">
    <source>
        <dbReference type="ARBA" id="ARBA00084087"/>
    </source>
</evidence>
<evidence type="ECO:0000313" key="15">
    <source>
        <dbReference type="Proteomes" id="UP000231637"/>
    </source>
</evidence>
<dbReference type="GO" id="GO:0050661">
    <property type="term" value="F:NADP binding"/>
    <property type="evidence" value="ECO:0007669"/>
    <property type="project" value="TreeGrafter"/>
</dbReference>
<keyword evidence="15" id="KW-1185">Reference proteome</keyword>
<feature type="domain" description="Alanine dehydrogenase/pyridine nucleotide transhydrogenase NAD(H)-binding" evidence="12">
    <location>
        <begin position="147"/>
        <end position="311"/>
    </location>
</feature>
<evidence type="ECO:0000313" key="14">
    <source>
        <dbReference type="EMBL" id="ATX82782.1"/>
    </source>
</evidence>
<comment type="function">
    <text evidence="1">The transhydrogenation between NADH and NADP is coupled to respiration and ATP hydrolysis and functions as a proton pump across the membrane.</text>
</comment>
<dbReference type="SUPFAM" id="SSF52283">
    <property type="entry name" value="Formate/glycerate dehydrogenase catalytic domain-like"/>
    <property type="match status" value="1"/>
</dbReference>
<dbReference type="PANTHER" id="PTHR10160">
    <property type="entry name" value="NAD(P) TRANSHYDROGENASE"/>
    <property type="match status" value="1"/>
</dbReference>